<keyword evidence="3" id="KW-1185">Reference proteome</keyword>
<evidence type="ECO:0000313" key="2">
    <source>
        <dbReference type="EMBL" id="KAG0008723.1"/>
    </source>
</evidence>
<feature type="compositionally biased region" description="Pro residues" evidence="1">
    <location>
        <begin position="62"/>
        <end position="74"/>
    </location>
</feature>
<reference evidence="2" key="1">
    <citation type="journal article" date="2020" name="Fungal Divers.">
        <title>Resolving the Mortierellaceae phylogeny through synthesis of multi-gene phylogenetics and phylogenomics.</title>
        <authorList>
            <person name="Vandepol N."/>
            <person name="Liber J."/>
            <person name="Desiro A."/>
            <person name="Na H."/>
            <person name="Kennedy M."/>
            <person name="Barry K."/>
            <person name="Grigoriev I.V."/>
            <person name="Miller A.N."/>
            <person name="O'Donnell K."/>
            <person name="Stajich J.E."/>
            <person name="Bonito G."/>
        </authorList>
    </citation>
    <scope>NUCLEOTIDE SEQUENCE</scope>
    <source>
        <strain evidence="2">NRRL 2769</strain>
    </source>
</reference>
<evidence type="ECO:0000256" key="1">
    <source>
        <dbReference type="SAM" id="MobiDB-lite"/>
    </source>
</evidence>
<feature type="region of interest" description="Disordered" evidence="1">
    <location>
        <begin position="60"/>
        <end position="115"/>
    </location>
</feature>
<evidence type="ECO:0000313" key="3">
    <source>
        <dbReference type="Proteomes" id="UP000703661"/>
    </source>
</evidence>
<proteinExistence type="predicted"/>
<name>A0A9P6SWV4_9FUNG</name>
<dbReference type="Proteomes" id="UP000703661">
    <property type="component" value="Unassembled WGS sequence"/>
</dbReference>
<dbReference type="AlphaFoldDB" id="A0A9P6SWV4"/>
<protein>
    <submittedName>
        <fullName evidence="2">Uncharacterized protein</fullName>
    </submittedName>
</protein>
<feature type="compositionally biased region" description="Polar residues" evidence="1">
    <location>
        <begin position="84"/>
        <end position="106"/>
    </location>
</feature>
<dbReference type="EMBL" id="JAAAID010001809">
    <property type="protein sequence ID" value="KAG0008723.1"/>
    <property type="molecule type" value="Genomic_DNA"/>
</dbReference>
<organism evidence="2 3">
    <name type="scientific">Entomortierella chlamydospora</name>
    <dbReference type="NCBI Taxonomy" id="101097"/>
    <lineage>
        <taxon>Eukaryota</taxon>
        <taxon>Fungi</taxon>
        <taxon>Fungi incertae sedis</taxon>
        <taxon>Mucoromycota</taxon>
        <taxon>Mortierellomycotina</taxon>
        <taxon>Mortierellomycetes</taxon>
        <taxon>Mortierellales</taxon>
        <taxon>Mortierellaceae</taxon>
        <taxon>Entomortierella</taxon>
    </lineage>
</organism>
<sequence>MAFNPPDSNVFYPVPPGQLPPGFVAPPPGTAVRGIPIVVPHGLEMLISPEGFPVFVPERSSAPPPPYLSSPPAIPNSSPSVPSRHNTVSSQHHTLNQYPTPPTRHTTMPAAQTNQYPTPPPPVPALPVAQTPVSLPHQMPLPTDLAGPVMVGLVKTYLGESTGFPRIAYGIRLGVADEKYRCDLGFDHSSIDDGGILGRVGIDPDEFEEITTGTTGVD</sequence>
<gene>
    <name evidence="2" type="ORF">BGZ80_003127</name>
</gene>
<comment type="caution">
    <text evidence="2">The sequence shown here is derived from an EMBL/GenBank/DDBJ whole genome shotgun (WGS) entry which is preliminary data.</text>
</comment>
<accession>A0A9P6SWV4</accession>